<dbReference type="SUPFAM" id="SSF53187">
    <property type="entry name" value="Zn-dependent exopeptidases"/>
    <property type="match status" value="1"/>
</dbReference>
<dbReference type="InterPro" id="IPR002508">
    <property type="entry name" value="MurNAc-LAA_cat"/>
</dbReference>
<dbReference type="Pfam" id="PF01520">
    <property type="entry name" value="Amidase_3"/>
    <property type="match status" value="1"/>
</dbReference>
<comment type="catalytic activity">
    <reaction evidence="1">
        <text>Hydrolyzes the link between N-acetylmuramoyl residues and L-amino acid residues in certain cell-wall glycopeptides.</text>
        <dbReference type="EC" id="3.5.1.28"/>
    </reaction>
</comment>
<evidence type="ECO:0000256" key="3">
    <source>
        <dbReference type="ARBA" id="ARBA00022801"/>
    </source>
</evidence>
<dbReference type="EC" id="3.5.1.28" evidence="2"/>
<name>A0ABV3RI70_9RHOB</name>
<dbReference type="Gene3D" id="2.60.40.3500">
    <property type="match status" value="1"/>
</dbReference>
<keyword evidence="7" id="KW-1185">Reference proteome</keyword>
<evidence type="ECO:0000256" key="4">
    <source>
        <dbReference type="SAM" id="SignalP"/>
    </source>
</evidence>
<keyword evidence="4" id="KW-0732">Signal</keyword>
<sequence length="405" mass="42960">MIRAILRLVAAVLCIAQMAGAQEMSALARVDAARSGISDTWFGRTEITIGLSQGVPFRVFLLDDPARLVVDFREADWSGVRPEMILPEPGRIAAVRFGAFRPGWTRLVADLAEPMMPREIGMPVETGSGAASLQIVLEAADAEVFAAATGAPVDPSWAVASTQPAAPEASGEDRFVVAIDPGHGGIDPGAEREGVAEKDLMLSFARGLREALIRNGVDVVLTRDDDVFVALETRVAIAHQAEADLFLSLHADILSQGGAKGATVYTLSDEASDAATAHLAARHNRADIIAGADLTGSDDQVAGILLDLARQETEPRSADLAQALVDGMAAAGGPMNRRPLRRAGFSVLKSADIPSVLVEVGFLSSDRDLKNLRDPVWRSVMINAIADAILVWRDQDAARAPLVRQ</sequence>
<evidence type="ECO:0000256" key="2">
    <source>
        <dbReference type="ARBA" id="ARBA00011901"/>
    </source>
</evidence>
<reference evidence="6 7" key="1">
    <citation type="submission" date="2024-07" db="EMBL/GenBank/DDBJ databases">
        <title>Marimonas sp.nov., isolated from tidal-flat sediment.</title>
        <authorList>
            <person name="Jayan J.N."/>
            <person name="Lee S.S."/>
        </authorList>
    </citation>
    <scope>NUCLEOTIDE SEQUENCE [LARGE SCALE GENOMIC DNA]</scope>
    <source>
        <strain evidence="6 7">MJW-29</strain>
    </source>
</reference>
<comment type="caution">
    <text evidence="6">The sequence shown here is derived from an EMBL/GenBank/DDBJ whole genome shotgun (WGS) entry which is preliminary data.</text>
</comment>
<proteinExistence type="predicted"/>
<evidence type="ECO:0000313" key="7">
    <source>
        <dbReference type="Proteomes" id="UP001556098"/>
    </source>
</evidence>
<dbReference type="CDD" id="cd02696">
    <property type="entry name" value="MurNAc-LAA"/>
    <property type="match status" value="1"/>
</dbReference>
<accession>A0ABV3RI70</accession>
<dbReference type="EMBL" id="JBFNXX010000002">
    <property type="protein sequence ID" value="MEW9918655.1"/>
    <property type="molecule type" value="Genomic_DNA"/>
</dbReference>
<keyword evidence="3" id="KW-0378">Hydrolase</keyword>
<dbReference type="PANTHER" id="PTHR30404:SF0">
    <property type="entry name" value="N-ACETYLMURAMOYL-L-ALANINE AMIDASE AMIC"/>
    <property type="match status" value="1"/>
</dbReference>
<dbReference type="InterPro" id="IPR021731">
    <property type="entry name" value="AMIN_dom"/>
</dbReference>
<dbReference type="SMART" id="SM00646">
    <property type="entry name" value="Ami_3"/>
    <property type="match status" value="1"/>
</dbReference>
<organism evidence="6 7">
    <name type="scientific">Sulfitobacter sediminis</name>
    <dbReference type="NCBI Taxonomy" id="3234186"/>
    <lineage>
        <taxon>Bacteria</taxon>
        <taxon>Pseudomonadati</taxon>
        <taxon>Pseudomonadota</taxon>
        <taxon>Alphaproteobacteria</taxon>
        <taxon>Rhodobacterales</taxon>
        <taxon>Roseobacteraceae</taxon>
        <taxon>Sulfitobacter</taxon>
    </lineage>
</organism>
<gene>
    <name evidence="6" type="ORF">AB2B41_03515</name>
</gene>
<dbReference type="RefSeq" id="WP_367876358.1">
    <property type="nucleotide sequence ID" value="NZ_JBFNXX010000002.1"/>
</dbReference>
<protein>
    <recommendedName>
        <fullName evidence="2">N-acetylmuramoyl-L-alanine amidase</fullName>
        <ecNumber evidence="2">3.5.1.28</ecNumber>
    </recommendedName>
</protein>
<evidence type="ECO:0000259" key="5">
    <source>
        <dbReference type="SMART" id="SM00646"/>
    </source>
</evidence>
<feature type="domain" description="MurNAc-LAA" evidence="5">
    <location>
        <begin position="235"/>
        <end position="390"/>
    </location>
</feature>
<evidence type="ECO:0000256" key="1">
    <source>
        <dbReference type="ARBA" id="ARBA00001561"/>
    </source>
</evidence>
<feature type="chain" id="PRO_5046004186" description="N-acetylmuramoyl-L-alanine amidase" evidence="4">
    <location>
        <begin position="22"/>
        <end position="405"/>
    </location>
</feature>
<dbReference type="PANTHER" id="PTHR30404">
    <property type="entry name" value="N-ACETYLMURAMOYL-L-ALANINE AMIDASE"/>
    <property type="match status" value="1"/>
</dbReference>
<evidence type="ECO:0000313" key="6">
    <source>
        <dbReference type="EMBL" id="MEW9918655.1"/>
    </source>
</evidence>
<dbReference type="Gene3D" id="3.40.630.40">
    <property type="entry name" value="Zn-dependent exopeptidases"/>
    <property type="match status" value="1"/>
</dbReference>
<feature type="signal peptide" evidence="4">
    <location>
        <begin position="1"/>
        <end position="21"/>
    </location>
</feature>
<dbReference type="Proteomes" id="UP001556098">
    <property type="component" value="Unassembled WGS sequence"/>
</dbReference>
<dbReference type="InterPro" id="IPR050695">
    <property type="entry name" value="N-acetylmuramoyl_amidase_3"/>
</dbReference>
<dbReference type="Pfam" id="PF11741">
    <property type="entry name" value="AMIN"/>
    <property type="match status" value="1"/>
</dbReference>